<keyword evidence="5" id="KW-0119">Carbohydrate metabolism</keyword>
<evidence type="ECO:0000256" key="5">
    <source>
        <dbReference type="ARBA" id="ARBA00023277"/>
    </source>
</evidence>
<protein>
    <submittedName>
        <fullName evidence="6">4-hydroxy-2-ketovalerate aldolase</fullName>
    </submittedName>
</protein>
<reference evidence="6 7" key="1">
    <citation type="submission" date="2017-06" db="EMBL/GenBank/DDBJ databases">
        <title>Complete genome of Francisella halioticida.</title>
        <authorList>
            <person name="Sjodin A."/>
        </authorList>
    </citation>
    <scope>NUCLEOTIDE SEQUENCE [LARGE SCALE GENOMIC DNA]</scope>
    <source>
        <strain evidence="6 7">DSM 23729</strain>
    </source>
</reference>
<dbReference type="InterPro" id="IPR000887">
    <property type="entry name" value="Aldlse_KDPG_KHG"/>
</dbReference>
<dbReference type="InterPro" id="IPR031338">
    <property type="entry name" value="KDPG/KHG_AS_2"/>
</dbReference>
<keyword evidence="4" id="KW-0456">Lyase</keyword>
<dbReference type="PANTHER" id="PTHR30246:SF1">
    <property type="entry name" value="2-DEHYDRO-3-DEOXY-6-PHOSPHOGALACTONATE ALDOLASE-RELATED"/>
    <property type="match status" value="1"/>
</dbReference>
<accession>A0ABM6LYZ7</accession>
<proteinExistence type="inferred from homology"/>
<name>A0ABM6LYZ7_9GAMM</name>
<sequence>MPTCELLKNNPLIPVVSADTIEQAKSILKKVREKKFNIVEFTLRTPNSLSIIEEVIKYNNDLIIGIGTITNIELFRKARFLEADFYVSPGSNNELLNFAREHNLKYLPGAITPFEIMTAMSYGFNTIKFFPAETFGGIKVLKNYNSVFPNVKFCATGGINSQNQQEYLDQENIIAIGSSSLILKEKTYVKR</sequence>
<evidence type="ECO:0000313" key="6">
    <source>
        <dbReference type="EMBL" id="ASG67881.1"/>
    </source>
</evidence>
<comment type="similarity">
    <text evidence="2">Belongs to the KHG/KDPG aldolase family.</text>
</comment>
<evidence type="ECO:0000313" key="7">
    <source>
        <dbReference type="Proteomes" id="UP000249910"/>
    </source>
</evidence>
<dbReference type="EMBL" id="CP022132">
    <property type="protein sequence ID" value="ASG67881.1"/>
    <property type="molecule type" value="Genomic_DNA"/>
</dbReference>
<evidence type="ECO:0000256" key="3">
    <source>
        <dbReference type="ARBA" id="ARBA00011233"/>
    </source>
</evidence>
<dbReference type="PROSITE" id="PS00160">
    <property type="entry name" value="ALDOLASE_KDPG_KHG_2"/>
    <property type="match status" value="1"/>
</dbReference>
<dbReference type="InterPro" id="IPR013785">
    <property type="entry name" value="Aldolase_TIM"/>
</dbReference>
<comment type="pathway">
    <text evidence="1">Carbohydrate acid metabolism.</text>
</comment>
<dbReference type="RefSeq" id="WP_088772399.1">
    <property type="nucleotide sequence ID" value="NZ_AP023082.1"/>
</dbReference>
<dbReference type="Proteomes" id="UP000249910">
    <property type="component" value="Chromosome"/>
</dbReference>
<dbReference type="NCBIfam" id="TIGR01182">
    <property type="entry name" value="eda"/>
    <property type="match status" value="1"/>
</dbReference>
<keyword evidence="7" id="KW-1185">Reference proteome</keyword>
<dbReference type="PANTHER" id="PTHR30246">
    <property type="entry name" value="2-KETO-3-DEOXY-6-PHOSPHOGLUCONATE ALDOLASE"/>
    <property type="match status" value="1"/>
</dbReference>
<evidence type="ECO:0000256" key="2">
    <source>
        <dbReference type="ARBA" id="ARBA00006906"/>
    </source>
</evidence>
<evidence type="ECO:0000256" key="1">
    <source>
        <dbReference type="ARBA" id="ARBA00004761"/>
    </source>
</evidence>
<comment type="subunit">
    <text evidence="3">Homotrimer.</text>
</comment>
<organism evidence="6 7">
    <name type="scientific">Francisella halioticida</name>
    <dbReference type="NCBI Taxonomy" id="549298"/>
    <lineage>
        <taxon>Bacteria</taxon>
        <taxon>Pseudomonadati</taxon>
        <taxon>Pseudomonadota</taxon>
        <taxon>Gammaproteobacteria</taxon>
        <taxon>Thiotrichales</taxon>
        <taxon>Francisellaceae</taxon>
        <taxon>Francisella</taxon>
    </lineage>
</organism>
<dbReference type="SUPFAM" id="SSF51569">
    <property type="entry name" value="Aldolase"/>
    <property type="match status" value="1"/>
</dbReference>
<dbReference type="Pfam" id="PF01081">
    <property type="entry name" value="Aldolase"/>
    <property type="match status" value="1"/>
</dbReference>
<dbReference type="Gene3D" id="3.20.20.70">
    <property type="entry name" value="Aldolase class I"/>
    <property type="match status" value="1"/>
</dbReference>
<dbReference type="CDD" id="cd00452">
    <property type="entry name" value="KDPG_aldolase"/>
    <property type="match status" value="1"/>
</dbReference>
<evidence type="ECO:0000256" key="4">
    <source>
        <dbReference type="ARBA" id="ARBA00023239"/>
    </source>
</evidence>
<gene>
    <name evidence="6" type="ORF">CDV26_05305</name>
</gene>